<proteinExistence type="predicted"/>
<organism evidence="1 2">
    <name type="scientific">Paramagnetospirillum magneticum (strain ATCC 700264 / AMB-1)</name>
    <name type="common">Magnetospirillum magneticum</name>
    <dbReference type="NCBI Taxonomy" id="342108"/>
    <lineage>
        <taxon>Bacteria</taxon>
        <taxon>Pseudomonadati</taxon>
        <taxon>Pseudomonadota</taxon>
        <taxon>Alphaproteobacteria</taxon>
        <taxon>Rhodospirillales</taxon>
        <taxon>Magnetospirillaceae</taxon>
        <taxon>Paramagnetospirillum</taxon>
    </lineage>
</organism>
<dbReference type="AlphaFoldDB" id="Q2W1B1"/>
<evidence type="ECO:0000313" key="2">
    <source>
        <dbReference type="Proteomes" id="UP000007058"/>
    </source>
</evidence>
<dbReference type="HOGENOM" id="CLU_2585519_0_0_5"/>
<name>Q2W1B1_PARM1</name>
<dbReference type="EMBL" id="AP007255">
    <property type="protein sequence ID" value="BAE52364.1"/>
    <property type="molecule type" value="Genomic_DNA"/>
</dbReference>
<accession>Q2W1B1</accession>
<sequence length="80" mass="8568">MPVRLRRVASGLMIDRVRSMAIGEFLSAVARAAPGVGSGRPRTTPGAAGRIRGRRVITSLNEESNGLYKPAFAERAPPCY</sequence>
<dbReference type="Proteomes" id="UP000007058">
    <property type="component" value="Chromosome"/>
</dbReference>
<evidence type="ECO:0000313" key="1">
    <source>
        <dbReference type="EMBL" id="BAE52364.1"/>
    </source>
</evidence>
<keyword evidence="2" id="KW-1185">Reference proteome</keyword>
<gene>
    <name evidence="1" type="ordered locus">amb3560</name>
</gene>
<protein>
    <submittedName>
        <fullName evidence="1">Uncharacterized protein</fullName>
    </submittedName>
</protein>
<dbReference type="STRING" id="342108.amb3560"/>
<dbReference type="KEGG" id="mag:amb3560"/>
<reference evidence="1 2" key="1">
    <citation type="journal article" date="2005" name="DNA Res.">
        <title>Complete genome sequence of the facultative anaerobic magnetotactic bacterium Magnetospirillum sp. strain AMB-1.</title>
        <authorList>
            <person name="Matsunaga T."/>
            <person name="Okamura Y."/>
            <person name="Fukuda Y."/>
            <person name="Wahyudi A.T."/>
            <person name="Murase Y."/>
            <person name="Takeyama H."/>
        </authorList>
    </citation>
    <scope>NUCLEOTIDE SEQUENCE [LARGE SCALE GENOMIC DNA]</scope>
    <source>
        <strain evidence="2">ATCC 700264 / AMB-1</strain>
    </source>
</reference>